<feature type="transmembrane region" description="Helical" evidence="7">
    <location>
        <begin position="905"/>
        <end position="928"/>
    </location>
</feature>
<reference evidence="11" key="1">
    <citation type="submission" date="2022-01" db="EMBL/GenBank/DDBJ databases">
        <title>Microbacterium eymi and Microbacterium rhizovicinus sp. nov., isolated from the rhizospheric soil of Elymus tsukushiensis, a plant native to the Dokdo Islands, Republic of Korea.</title>
        <authorList>
            <person name="Hwang Y.J."/>
        </authorList>
    </citation>
    <scope>NUCLEOTIDE SEQUENCE</scope>
    <source>
        <strain evidence="11">KUDC0405</strain>
    </source>
</reference>
<organism evidence="11 12">
    <name type="scientific">Microbacterium elymi</name>
    <dbReference type="NCBI Taxonomy" id="2909587"/>
    <lineage>
        <taxon>Bacteria</taxon>
        <taxon>Bacillati</taxon>
        <taxon>Actinomycetota</taxon>
        <taxon>Actinomycetes</taxon>
        <taxon>Micrococcales</taxon>
        <taxon>Microbacteriaceae</taxon>
        <taxon>Microbacterium</taxon>
    </lineage>
</organism>
<keyword evidence="2 7" id="KW-0813">Transport</keyword>
<evidence type="ECO:0000256" key="9">
    <source>
        <dbReference type="SAM" id="SignalP"/>
    </source>
</evidence>
<feature type="domain" description="ABC transmembrane type-1" evidence="10">
    <location>
        <begin position="834"/>
        <end position="1025"/>
    </location>
</feature>
<keyword evidence="6 7" id="KW-0472">Membrane</keyword>
<dbReference type="Gene3D" id="3.40.190.10">
    <property type="entry name" value="Periplasmic binding protein-like II"/>
    <property type="match status" value="2"/>
</dbReference>
<dbReference type="InterPro" id="IPR000515">
    <property type="entry name" value="MetI-like"/>
</dbReference>
<evidence type="ECO:0000256" key="6">
    <source>
        <dbReference type="ARBA" id="ARBA00023136"/>
    </source>
</evidence>
<keyword evidence="3" id="KW-1003">Cell membrane</keyword>
<dbReference type="Pfam" id="PF13416">
    <property type="entry name" value="SBP_bac_8"/>
    <property type="match status" value="1"/>
</dbReference>
<dbReference type="InterPro" id="IPR006059">
    <property type="entry name" value="SBP"/>
</dbReference>
<protein>
    <submittedName>
        <fullName evidence="11">Extracellular solute-binding protein</fullName>
    </submittedName>
</protein>
<evidence type="ECO:0000256" key="8">
    <source>
        <dbReference type="SAM" id="MobiDB-lite"/>
    </source>
</evidence>
<evidence type="ECO:0000313" key="12">
    <source>
        <dbReference type="Proteomes" id="UP001054811"/>
    </source>
</evidence>
<dbReference type="CDD" id="cd06261">
    <property type="entry name" value="TM_PBP2"/>
    <property type="match status" value="2"/>
</dbReference>
<comment type="subcellular location">
    <subcellularLocation>
        <location evidence="1 7">Cell membrane</location>
        <topology evidence="1 7">Multi-pass membrane protein</topology>
    </subcellularLocation>
</comment>
<feature type="transmembrane region" description="Helical" evidence="7">
    <location>
        <begin position="1004"/>
        <end position="1025"/>
    </location>
</feature>
<dbReference type="RefSeq" id="WP_259612728.1">
    <property type="nucleotide sequence ID" value="NZ_CP091139.2"/>
</dbReference>
<dbReference type="PROSITE" id="PS51257">
    <property type="entry name" value="PROKAR_LIPOPROTEIN"/>
    <property type="match status" value="1"/>
</dbReference>
<feature type="transmembrane region" description="Helical" evidence="7">
    <location>
        <begin position="481"/>
        <end position="501"/>
    </location>
</feature>
<dbReference type="InterPro" id="IPR035906">
    <property type="entry name" value="MetI-like_sf"/>
</dbReference>
<feature type="region of interest" description="Disordered" evidence="8">
    <location>
        <begin position="381"/>
        <end position="471"/>
    </location>
</feature>
<dbReference type="Gene3D" id="1.10.3720.10">
    <property type="entry name" value="MetI-like"/>
    <property type="match status" value="2"/>
</dbReference>
<feature type="chain" id="PRO_5046368508" evidence="9">
    <location>
        <begin position="22"/>
        <end position="1040"/>
    </location>
</feature>
<feature type="compositionally biased region" description="Basic and acidic residues" evidence="8">
    <location>
        <begin position="381"/>
        <end position="401"/>
    </location>
</feature>
<feature type="transmembrane region" description="Helical" evidence="7">
    <location>
        <begin position="582"/>
        <end position="601"/>
    </location>
</feature>
<dbReference type="SUPFAM" id="SSF161098">
    <property type="entry name" value="MetI-like"/>
    <property type="match status" value="2"/>
</dbReference>
<feature type="transmembrane region" description="Helical" evidence="7">
    <location>
        <begin position="544"/>
        <end position="570"/>
    </location>
</feature>
<gene>
    <name evidence="11" type="ORF">L2X98_23675</name>
</gene>
<evidence type="ECO:0000256" key="3">
    <source>
        <dbReference type="ARBA" id="ARBA00022475"/>
    </source>
</evidence>
<feature type="transmembrane region" description="Helical" evidence="7">
    <location>
        <begin position="833"/>
        <end position="860"/>
    </location>
</feature>
<dbReference type="PROSITE" id="PS50928">
    <property type="entry name" value="ABC_TM1"/>
    <property type="match status" value="2"/>
</dbReference>
<evidence type="ECO:0000313" key="11">
    <source>
        <dbReference type="EMBL" id="UUT36080.1"/>
    </source>
</evidence>
<feature type="transmembrane region" description="Helical" evidence="7">
    <location>
        <begin position="775"/>
        <end position="796"/>
    </location>
</feature>
<accession>A0ABY5NLL4</accession>
<dbReference type="PANTHER" id="PTHR43005">
    <property type="entry name" value="BLR7065 PROTEIN"/>
    <property type="match status" value="1"/>
</dbReference>
<keyword evidence="4 7" id="KW-0812">Transmembrane</keyword>
<feature type="domain" description="ABC transmembrane type-1" evidence="10">
    <location>
        <begin position="544"/>
        <end position="793"/>
    </location>
</feature>
<keyword evidence="5 7" id="KW-1133">Transmembrane helix</keyword>
<dbReference type="Proteomes" id="UP001054811">
    <property type="component" value="Chromosome"/>
</dbReference>
<evidence type="ECO:0000256" key="2">
    <source>
        <dbReference type="ARBA" id="ARBA00022448"/>
    </source>
</evidence>
<dbReference type="PANTHER" id="PTHR43005:SF1">
    <property type="entry name" value="SPERMIDINE_PUTRESCINE TRANSPORT SYSTEM PERMEASE PROTEIN"/>
    <property type="match status" value="1"/>
</dbReference>
<feature type="transmembrane region" description="Helical" evidence="7">
    <location>
        <begin position="949"/>
        <end position="971"/>
    </location>
</feature>
<evidence type="ECO:0000256" key="7">
    <source>
        <dbReference type="RuleBase" id="RU363032"/>
    </source>
</evidence>
<keyword evidence="9" id="KW-0732">Signal</keyword>
<dbReference type="SUPFAM" id="SSF53850">
    <property type="entry name" value="Periplasmic binding protein-like II"/>
    <property type="match status" value="1"/>
</dbReference>
<feature type="transmembrane region" description="Helical" evidence="7">
    <location>
        <begin position="872"/>
        <end position="893"/>
    </location>
</feature>
<feature type="transmembrane region" description="Helical" evidence="7">
    <location>
        <begin position="632"/>
        <end position="654"/>
    </location>
</feature>
<evidence type="ECO:0000256" key="4">
    <source>
        <dbReference type="ARBA" id="ARBA00022692"/>
    </source>
</evidence>
<name>A0ABY5NLL4_9MICO</name>
<evidence type="ECO:0000256" key="1">
    <source>
        <dbReference type="ARBA" id="ARBA00004651"/>
    </source>
</evidence>
<keyword evidence="12" id="KW-1185">Reference proteome</keyword>
<comment type="similarity">
    <text evidence="7">Belongs to the binding-protein-dependent transport system permease family.</text>
</comment>
<dbReference type="EMBL" id="CP091139">
    <property type="protein sequence ID" value="UUT36080.1"/>
    <property type="molecule type" value="Genomic_DNA"/>
</dbReference>
<evidence type="ECO:0000256" key="5">
    <source>
        <dbReference type="ARBA" id="ARBA00022989"/>
    </source>
</evidence>
<feature type="signal peptide" evidence="9">
    <location>
        <begin position="1"/>
        <end position="21"/>
    </location>
</feature>
<sequence length="1040" mass="110822">MDTTRKARTIGAVIVAVGVSAAALTGCSSSGSGGTPSAGSTEYTLWDPYPDRDASSTWAKAIDECAADIGITIKRNAGNTGDTVKDLTTAAGNLPDIAMVDNPKVSTLADAGLLTTTADNGLDVSNIEANILSAGEIDGKYYGVPVGANTLGLYYNPTVLKAAGVDIASVKDAASLTAALKKAVAAGKKGITFSAVGTEEGSFQFLPWFWGAGADLKKLDSAQAERALALWTGWVKDGLAPNSVLSNTQGTSWDEFMTGEFAFAENGSWFKSAADKAGYKSIQVPGFDGGVAPAPTGGEFITIPVQKDTARYATSVKIVDCLSTGDAGATALGYVAPTAEGQKAQLAADPTLEFWTTAVGDAKPRTADNLGISYGVISEQAVHRGPERPERCREPRRRAEGRAGGSSREAEVVSARRRSIRTGPQRSNRMPAPSSPAETPVLVIAGKAASSTDASSPRHGATGNPRPLERVRPGADCASQLTAWAFVTPVAVYMVVFYAFPLYRNLDLSFRDYTLRSFIDGTAPFVWFENYAEILQSSTFLPALINTAVFTIVSIAFQYSIGLALAVFFFKRFPLAATLRALFLVPWLLPLLVSASTWAWMLNSESGVVNAGLALLGVPQINWLTSPQWAMVSVLIANIWIGIPFNLVILYSGLQGIPNDIYEAASLDGANGWQTFWRITFPLLRPVSAITILLGLVYTLKVFDIIWIMTRGGPGNASTTFAIWSYRLGFGGGSPELSPAASSGQSADPHRLRLRSDLHPDPAPNGEVMTSTRRVANTVIGLALTAIMLFPLYWMINVSLTQPTELRKDPPNFFPVNPTFEGYRTVLNEQLPYLGTSLVIGLGTVALTLVLAAPAGFALAKLRPRGRTAMDFTLLIAQMIPSIIMAMGFYLIFFNWGILDTVPGLILADSTLAVPFAVLIFTAFMAGIPDELMNAAKIDGASAWRTFRSVILPVSRNSIVTVSLFAFLWAWSDFIFASTLNRGGDFQPITMGIYKYIGNNTQDWNAIMATAVVASIPAALLLIVAQRYVAAGVTAGAVKD</sequence>
<proteinExistence type="inferred from homology"/>
<dbReference type="Pfam" id="PF00528">
    <property type="entry name" value="BPD_transp_1"/>
    <property type="match status" value="2"/>
</dbReference>
<evidence type="ECO:0000259" key="10">
    <source>
        <dbReference type="PROSITE" id="PS50928"/>
    </source>
</evidence>